<dbReference type="Proteomes" id="UP001175000">
    <property type="component" value="Unassembled WGS sequence"/>
</dbReference>
<dbReference type="EMBL" id="JAULSU010000004">
    <property type="protein sequence ID" value="KAK0620341.1"/>
    <property type="molecule type" value="Genomic_DNA"/>
</dbReference>
<gene>
    <name evidence="1" type="ORF">B0T14DRAFT_229429</name>
</gene>
<evidence type="ECO:0000313" key="1">
    <source>
        <dbReference type="EMBL" id="KAK0620341.1"/>
    </source>
</evidence>
<protein>
    <submittedName>
        <fullName evidence="1">Uncharacterized protein</fullName>
    </submittedName>
</protein>
<name>A0AA39WRS3_9PEZI</name>
<dbReference type="AlphaFoldDB" id="A0AA39WRS3"/>
<proteinExistence type="predicted"/>
<reference evidence="1" key="1">
    <citation type="submission" date="2023-06" db="EMBL/GenBank/DDBJ databases">
        <title>Genome-scale phylogeny and comparative genomics of the fungal order Sordariales.</title>
        <authorList>
            <consortium name="Lawrence Berkeley National Laboratory"/>
            <person name="Hensen N."/>
            <person name="Bonometti L."/>
            <person name="Westerberg I."/>
            <person name="Brannstrom I.O."/>
            <person name="Guillou S."/>
            <person name="Cros-Aarteil S."/>
            <person name="Calhoun S."/>
            <person name="Haridas S."/>
            <person name="Kuo A."/>
            <person name="Mondo S."/>
            <person name="Pangilinan J."/>
            <person name="Riley R."/>
            <person name="Labutti K."/>
            <person name="Andreopoulos B."/>
            <person name="Lipzen A."/>
            <person name="Chen C."/>
            <person name="Yanf M."/>
            <person name="Daum C."/>
            <person name="Ng V."/>
            <person name="Clum A."/>
            <person name="Steindorff A."/>
            <person name="Ohm R."/>
            <person name="Martin F."/>
            <person name="Silar P."/>
            <person name="Natvig D."/>
            <person name="Lalanne C."/>
            <person name="Gautier V."/>
            <person name="Ament-Velasquez S.L."/>
            <person name="Kruys A."/>
            <person name="Hutchinson M.I."/>
            <person name="Powell A.J."/>
            <person name="Barry K."/>
            <person name="Miller A.N."/>
            <person name="Grigoriev I.V."/>
            <person name="Debuchy R."/>
            <person name="Gladieux P."/>
            <person name="Thoren M.H."/>
            <person name="Johannesson H."/>
        </authorList>
    </citation>
    <scope>NUCLEOTIDE SEQUENCE</scope>
    <source>
        <strain evidence="1">CBS 606.72</strain>
    </source>
</reference>
<evidence type="ECO:0000313" key="2">
    <source>
        <dbReference type="Proteomes" id="UP001175000"/>
    </source>
</evidence>
<keyword evidence="2" id="KW-1185">Reference proteome</keyword>
<organism evidence="1 2">
    <name type="scientific">Immersiella caudata</name>
    <dbReference type="NCBI Taxonomy" id="314043"/>
    <lineage>
        <taxon>Eukaryota</taxon>
        <taxon>Fungi</taxon>
        <taxon>Dikarya</taxon>
        <taxon>Ascomycota</taxon>
        <taxon>Pezizomycotina</taxon>
        <taxon>Sordariomycetes</taxon>
        <taxon>Sordariomycetidae</taxon>
        <taxon>Sordariales</taxon>
        <taxon>Lasiosphaeriaceae</taxon>
        <taxon>Immersiella</taxon>
    </lineage>
</organism>
<comment type="caution">
    <text evidence="1">The sequence shown here is derived from an EMBL/GenBank/DDBJ whole genome shotgun (WGS) entry which is preliminary data.</text>
</comment>
<accession>A0AA39WRS3</accession>
<sequence>MLSRRLECVREMSSKVSGIRFPPVFRAPDGIACGHPRQRPRSIRANAWHPRGLCNGIMGTTPPPRNGLEQFPKLENQAAGQATGSAGLLSLFLFLAQRPCDLGTEGVSKGWGGWSTIWGGALSPLSTTRMAPPCSARCGTPQHIPDDEGGVRLYRALSTSQPASQMHGLARTLLFVANLTVNAAADQGHSVTAWQPQDVRRC</sequence>